<sequence>MYVAQFEGLTQSENLVYATAIWSESGLLFADIHQAAKYHRSQHLSAVSDAISSGGAVASTKDLIAASSDLSEDKLKLLDELFESSRGSAMIPLGQDRFCRRYWLLLSIPCVLVEYDPPSAEHPLAVSPILLSRQISAFHPQAAESLAISSTTLAALRLREFVTQHPNMPREAITQHISVRLPTEPTHRVLTMEQLRMLVYPERITERDLQTQTKSAAVTQTHRLRKEYQSSPGVPTWSILTPFAGPIPSATTLKSTNNNLSCTMNENTDNKEVSSEIETTVEERATWTIDCLEAALNPRGVRESRLRRVVSDLRALLIRVVSQCPPDLAGASQSNCPEEANHFPAPPGSLSRLQQLAHTLLLFGEAIGPKALFGPLGNDARTTRVVPASDPSVSSNSLVVPHIASARLTLDQSQSDNLSVATSGSSSCYITTGWERWRASVIRAKSASQLHLLARSLERGLRRMLLFGNPLRLNTPDFDQGGYRAPKLRCTACKLSDIVFFRMHESKISVICVLSLAGVAMFGMRFAPSKCKMLLQDWVDPAPSLTLTGEVVEEVDKFCYLSSYISPGGRITDEVSARIQKARLAFANLKHLWRRRDIRLSVKGRVYAAAVRSVLLYGAETWPLK</sequence>
<dbReference type="EMBL" id="UZAN01058775">
    <property type="protein sequence ID" value="VDP92137.1"/>
    <property type="molecule type" value="Genomic_DNA"/>
</dbReference>
<evidence type="ECO:0000256" key="2">
    <source>
        <dbReference type="ARBA" id="ARBA00023242"/>
    </source>
</evidence>
<dbReference type="Proteomes" id="UP000272942">
    <property type="component" value="Unassembled WGS sequence"/>
</dbReference>
<comment type="subcellular location">
    <subcellularLocation>
        <location evidence="1">Nucleus</location>
    </subcellularLocation>
</comment>
<dbReference type="AlphaFoldDB" id="A0A183B6N0"/>
<organism evidence="6">
    <name type="scientific">Echinostoma caproni</name>
    <dbReference type="NCBI Taxonomy" id="27848"/>
    <lineage>
        <taxon>Eukaryota</taxon>
        <taxon>Metazoa</taxon>
        <taxon>Spiralia</taxon>
        <taxon>Lophotrochozoa</taxon>
        <taxon>Platyhelminthes</taxon>
        <taxon>Trematoda</taxon>
        <taxon>Digenea</taxon>
        <taxon>Plagiorchiida</taxon>
        <taxon>Echinostomata</taxon>
        <taxon>Echinostomatoidea</taxon>
        <taxon>Echinostomatidae</taxon>
        <taxon>Echinostoma</taxon>
    </lineage>
</organism>
<feature type="domain" description="WHIM2" evidence="3">
    <location>
        <begin position="90"/>
        <end position="308"/>
    </location>
</feature>
<reference evidence="4 5" key="2">
    <citation type="submission" date="2018-11" db="EMBL/GenBank/DDBJ databases">
        <authorList>
            <consortium name="Pathogen Informatics"/>
        </authorList>
    </citation>
    <scope>NUCLEOTIDE SEQUENCE [LARGE SCALE GENOMIC DNA]</scope>
    <source>
        <strain evidence="4 5">Egypt</strain>
    </source>
</reference>
<reference evidence="6" key="1">
    <citation type="submission" date="2016-06" db="UniProtKB">
        <authorList>
            <consortium name="WormBaseParasite"/>
        </authorList>
    </citation>
    <scope>IDENTIFICATION</scope>
</reference>
<evidence type="ECO:0000256" key="1">
    <source>
        <dbReference type="ARBA" id="ARBA00004123"/>
    </source>
</evidence>
<dbReference type="OrthoDB" id="332390at2759"/>
<dbReference type="InterPro" id="IPR028941">
    <property type="entry name" value="WHIM2_dom"/>
</dbReference>
<dbReference type="PANTHER" id="PTHR47027:SF20">
    <property type="entry name" value="REVERSE TRANSCRIPTASE-LIKE PROTEIN WITH RNA-DIRECTED DNA POLYMERASE DOMAIN"/>
    <property type="match status" value="1"/>
</dbReference>
<keyword evidence="2" id="KW-0539">Nucleus</keyword>
<proteinExistence type="predicted"/>
<name>A0A183B6N0_9TREM</name>
<dbReference type="PANTHER" id="PTHR47027">
    <property type="entry name" value="REVERSE TRANSCRIPTASE DOMAIN-CONTAINING PROTEIN"/>
    <property type="match status" value="1"/>
</dbReference>
<dbReference type="Pfam" id="PF15613">
    <property type="entry name" value="WSD"/>
    <property type="match status" value="1"/>
</dbReference>
<evidence type="ECO:0000313" key="6">
    <source>
        <dbReference type="WBParaSite" id="ECPE_0001490501-mRNA-1"/>
    </source>
</evidence>
<evidence type="ECO:0000259" key="3">
    <source>
        <dbReference type="Pfam" id="PF15613"/>
    </source>
</evidence>
<keyword evidence="5" id="KW-1185">Reference proteome</keyword>
<accession>A0A183B6N0</accession>
<evidence type="ECO:0000313" key="5">
    <source>
        <dbReference type="Proteomes" id="UP000272942"/>
    </source>
</evidence>
<dbReference type="GO" id="GO:0005634">
    <property type="term" value="C:nucleus"/>
    <property type="evidence" value="ECO:0007669"/>
    <property type="project" value="UniProtKB-SubCell"/>
</dbReference>
<evidence type="ECO:0000313" key="4">
    <source>
        <dbReference type="EMBL" id="VDP92137.1"/>
    </source>
</evidence>
<protein>
    <submittedName>
        <fullName evidence="6">WSD domain-containing protein</fullName>
    </submittedName>
</protein>
<gene>
    <name evidence="4" type="ORF">ECPE_LOCUS14865</name>
</gene>
<dbReference type="WBParaSite" id="ECPE_0001490501-mRNA-1">
    <property type="protein sequence ID" value="ECPE_0001490501-mRNA-1"/>
    <property type="gene ID" value="ECPE_0001490501"/>
</dbReference>